<comment type="caution">
    <text evidence="2">The sequence shown here is derived from an EMBL/GenBank/DDBJ whole genome shotgun (WGS) entry which is preliminary data.</text>
</comment>
<dbReference type="InterPro" id="IPR050194">
    <property type="entry name" value="Glycosyltransferase_grp1"/>
</dbReference>
<evidence type="ECO:0000313" key="2">
    <source>
        <dbReference type="EMBL" id="MCD7108868.1"/>
    </source>
</evidence>
<accession>A0A9X1T6K0</accession>
<sequence>MPAEPLSHARPLRIIHCFRSPVGGIFRHVRDLAAAHAAEGHHVGILCDSSTGGAHEERLFEEIQPHLALGLVRLPIRRSIGPSDARALWTSYKELRQLRPDILHGHGAKGGALTRTIGTVLRINGSRVARLYSPHGGSLHYDGRTLRGKGILALERFQEHATDALVFVCDFERRTYEAKVGHPRPPAETIYNGVEDAEFVPVVPDPDAVNFLYIGMLRDMKGPDIFIDALGRTERLAGRPLSAMMIGDGPQQDDYLRMKLHRGLGQRIGMAPAMPAREAFARARFVVVPSRAESMPYIVLEAVAAGRPVIAARVGGTPEILGADSAALAEPNDAQSLAGIMHRALTEEGWAERTMPEPEAFKATFSSTTMAASMMRLYRRLAGDTGA</sequence>
<evidence type="ECO:0000313" key="3">
    <source>
        <dbReference type="Proteomes" id="UP001139089"/>
    </source>
</evidence>
<evidence type="ECO:0000259" key="1">
    <source>
        <dbReference type="Pfam" id="PF13439"/>
    </source>
</evidence>
<dbReference type="AlphaFoldDB" id="A0A9X1T6K0"/>
<dbReference type="Pfam" id="PF13439">
    <property type="entry name" value="Glyco_transf_4"/>
    <property type="match status" value="1"/>
</dbReference>
<dbReference type="Gene3D" id="3.40.50.2000">
    <property type="entry name" value="Glycogen Phosphorylase B"/>
    <property type="match status" value="2"/>
</dbReference>
<protein>
    <submittedName>
        <fullName evidence="2">Glycosyltransferase family 4 protein</fullName>
    </submittedName>
</protein>
<dbReference type="SUPFAM" id="SSF53756">
    <property type="entry name" value="UDP-Glycosyltransferase/glycogen phosphorylase"/>
    <property type="match status" value="1"/>
</dbReference>
<organism evidence="2 3">
    <name type="scientific">Rhizobium quercicola</name>
    <dbReference type="NCBI Taxonomy" id="2901226"/>
    <lineage>
        <taxon>Bacteria</taxon>
        <taxon>Pseudomonadati</taxon>
        <taxon>Pseudomonadota</taxon>
        <taxon>Alphaproteobacteria</taxon>
        <taxon>Hyphomicrobiales</taxon>
        <taxon>Rhizobiaceae</taxon>
        <taxon>Rhizobium/Agrobacterium group</taxon>
        <taxon>Rhizobium</taxon>
    </lineage>
</organism>
<dbReference type="Pfam" id="PF13692">
    <property type="entry name" value="Glyco_trans_1_4"/>
    <property type="match status" value="1"/>
</dbReference>
<dbReference type="GO" id="GO:0016757">
    <property type="term" value="F:glycosyltransferase activity"/>
    <property type="evidence" value="ECO:0007669"/>
    <property type="project" value="UniProtKB-ARBA"/>
</dbReference>
<dbReference type="EMBL" id="JAJOZR010000004">
    <property type="protein sequence ID" value="MCD7108868.1"/>
    <property type="molecule type" value="Genomic_DNA"/>
</dbReference>
<dbReference type="CDD" id="cd03801">
    <property type="entry name" value="GT4_PimA-like"/>
    <property type="match status" value="1"/>
</dbReference>
<gene>
    <name evidence="2" type="ORF">LRX75_07415</name>
</gene>
<dbReference type="InterPro" id="IPR028098">
    <property type="entry name" value="Glyco_trans_4-like_N"/>
</dbReference>
<dbReference type="RefSeq" id="WP_231813154.1">
    <property type="nucleotide sequence ID" value="NZ_JAJOZR010000004.1"/>
</dbReference>
<proteinExistence type="predicted"/>
<keyword evidence="3" id="KW-1185">Reference proteome</keyword>
<dbReference type="Proteomes" id="UP001139089">
    <property type="component" value="Unassembled WGS sequence"/>
</dbReference>
<feature type="domain" description="Glycosyltransferase subfamily 4-like N-terminal" evidence="1">
    <location>
        <begin position="22"/>
        <end position="196"/>
    </location>
</feature>
<dbReference type="PANTHER" id="PTHR45947:SF3">
    <property type="entry name" value="SULFOQUINOVOSYL TRANSFERASE SQD2"/>
    <property type="match status" value="1"/>
</dbReference>
<reference evidence="2" key="1">
    <citation type="submission" date="2021-12" db="EMBL/GenBank/DDBJ databases">
        <authorList>
            <person name="Li Y."/>
        </authorList>
    </citation>
    <scope>NUCLEOTIDE SEQUENCE</scope>
    <source>
        <strain evidence="2">DKSPLA3</strain>
    </source>
</reference>
<name>A0A9X1T6K0_9HYPH</name>
<dbReference type="PANTHER" id="PTHR45947">
    <property type="entry name" value="SULFOQUINOVOSYL TRANSFERASE SQD2"/>
    <property type="match status" value="1"/>
</dbReference>